<evidence type="ECO:0008006" key="4">
    <source>
        <dbReference type="Google" id="ProtNLM"/>
    </source>
</evidence>
<feature type="signal peptide" evidence="1">
    <location>
        <begin position="1"/>
        <end position="21"/>
    </location>
</feature>
<comment type="caution">
    <text evidence="2">The sequence shown here is derived from an EMBL/GenBank/DDBJ whole genome shotgun (WGS) entry which is preliminary data.</text>
</comment>
<gene>
    <name evidence="2" type="ORF">Cco03nite_76030</name>
</gene>
<evidence type="ECO:0000313" key="3">
    <source>
        <dbReference type="Proteomes" id="UP000630887"/>
    </source>
</evidence>
<proteinExistence type="predicted"/>
<keyword evidence="3" id="KW-1185">Reference proteome</keyword>
<feature type="chain" id="PRO_5038644802" description="Ig-like domain-containing protein" evidence="1">
    <location>
        <begin position="22"/>
        <end position="203"/>
    </location>
</feature>
<organism evidence="2 3">
    <name type="scientific">Catellatospora coxensis</name>
    <dbReference type="NCBI Taxonomy" id="310354"/>
    <lineage>
        <taxon>Bacteria</taxon>
        <taxon>Bacillati</taxon>
        <taxon>Actinomycetota</taxon>
        <taxon>Actinomycetes</taxon>
        <taxon>Micromonosporales</taxon>
        <taxon>Micromonosporaceae</taxon>
        <taxon>Catellatospora</taxon>
    </lineage>
</organism>
<protein>
    <recommendedName>
        <fullName evidence="4">Ig-like domain-containing protein</fullName>
    </recommendedName>
</protein>
<evidence type="ECO:0000256" key="1">
    <source>
        <dbReference type="SAM" id="SignalP"/>
    </source>
</evidence>
<keyword evidence="1" id="KW-0732">Signal</keyword>
<dbReference type="RefSeq" id="WP_203698864.1">
    <property type="nucleotide sequence ID" value="NZ_BAAALC010000089.1"/>
</dbReference>
<accession>A0A8J3L340</accession>
<name>A0A8J3L340_9ACTN</name>
<sequence>MRTLSKVLLAVALAFGASAIAATPAAAEDVTPMALLCDNLGETWYSMTNVSKPKELTHGERYYNGSGSNVTTSFVAKHHSTITASISVTAGVKGEAGTIFAKLEASASVTVAGEYASTSGTDVGITATLPHGKYLIAYRGYLTVSANWGKYYCTTSGTMQTKGEGSVKSWNEVPETGVQRCDLSAPSGSMAYVAKARLCDGTW</sequence>
<dbReference type="AlphaFoldDB" id="A0A8J3L340"/>
<dbReference type="Proteomes" id="UP000630887">
    <property type="component" value="Unassembled WGS sequence"/>
</dbReference>
<reference evidence="2 3" key="1">
    <citation type="submission" date="2021-01" db="EMBL/GenBank/DDBJ databases">
        <title>Whole genome shotgun sequence of Catellatospora coxensis NBRC 107359.</title>
        <authorList>
            <person name="Komaki H."/>
            <person name="Tamura T."/>
        </authorList>
    </citation>
    <scope>NUCLEOTIDE SEQUENCE [LARGE SCALE GENOMIC DNA]</scope>
    <source>
        <strain evidence="2 3">NBRC 107359</strain>
    </source>
</reference>
<dbReference type="EMBL" id="BONI01000105">
    <property type="protein sequence ID" value="GIG10903.1"/>
    <property type="molecule type" value="Genomic_DNA"/>
</dbReference>
<evidence type="ECO:0000313" key="2">
    <source>
        <dbReference type="EMBL" id="GIG10903.1"/>
    </source>
</evidence>